<dbReference type="PROSITE" id="PS51257">
    <property type="entry name" value="PROKAR_LIPOPROTEIN"/>
    <property type="match status" value="1"/>
</dbReference>
<dbReference type="RefSeq" id="WP_131836467.1">
    <property type="nucleotide sequence ID" value="NZ_SMFY01000003.1"/>
</dbReference>
<keyword evidence="2" id="KW-1185">Reference proteome</keyword>
<accession>A0A4R1HM07</accession>
<evidence type="ECO:0000313" key="1">
    <source>
        <dbReference type="EMBL" id="TCK23514.1"/>
    </source>
</evidence>
<proteinExistence type="predicted"/>
<evidence type="ECO:0000313" key="2">
    <source>
        <dbReference type="Proteomes" id="UP000295030"/>
    </source>
</evidence>
<name>A0A4R1HM07_ANCAQ</name>
<organism evidence="1 2">
    <name type="scientific">Ancylobacter aquaticus</name>
    <dbReference type="NCBI Taxonomy" id="100"/>
    <lineage>
        <taxon>Bacteria</taxon>
        <taxon>Pseudomonadati</taxon>
        <taxon>Pseudomonadota</taxon>
        <taxon>Alphaproteobacteria</taxon>
        <taxon>Hyphomicrobiales</taxon>
        <taxon>Xanthobacteraceae</taxon>
        <taxon>Ancylobacter</taxon>
    </lineage>
</organism>
<comment type="caution">
    <text evidence="1">The sequence shown here is derived from an EMBL/GenBank/DDBJ whole genome shotgun (WGS) entry which is preliminary data.</text>
</comment>
<dbReference type="Proteomes" id="UP000295030">
    <property type="component" value="Unassembled WGS sequence"/>
</dbReference>
<dbReference type="AlphaFoldDB" id="A0A4R1HM07"/>
<reference evidence="1 2" key="1">
    <citation type="submission" date="2019-03" db="EMBL/GenBank/DDBJ databases">
        <title>Genomic Encyclopedia of Type Strains, Phase IV (KMG-IV): sequencing the most valuable type-strain genomes for metagenomic binning, comparative biology and taxonomic classification.</title>
        <authorList>
            <person name="Goeker M."/>
        </authorList>
    </citation>
    <scope>NUCLEOTIDE SEQUENCE [LARGE SCALE GENOMIC DNA]</scope>
    <source>
        <strain evidence="1 2">DSM 101</strain>
    </source>
</reference>
<dbReference type="OrthoDB" id="5917509at2"/>
<protein>
    <submittedName>
        <fullName evidence="1">Uncharacterized protein</fullName>
    </submittedName>
</protein>
<dbReference type="EMBL" id="SMFY01000003">
    <property type="protein sequence ID" value="TCK23514.1"/>
    <property type="molecule type" value="Genomic_DNA"/>
</dbReference>
<sequence>MRSMAMVSILAVTVGACSPIDKKVELSGISAGAARMAGPGDTVMDFRITKPLPNAFGQADIFGRTTNAGKVSVRYLGNQDGRAVFERSDITVESNATTMNQTPMMIPQTSETRVSGMVGGTPVSGNATSTSYTYVGPRPTTSYATAARPLEFALRPGESVSIEGRSLTVIGIAGTSVEYRVD</sequence>
<gene>
    <name evidence="1" type="ORF">EV667_3350</name>
</gene>